<dbReference type="InterPro" id="IPR047650">
    <property type="entry name" value="Transpos_IS110"/>
</dbReference>
<dbReference type="EMBL" id="CP016617">
    <property type="protein sequence ID" value="ANY82380.1"/>
    <property type="molecule type" value="Genomic_DNA"/>
</dbReference>
<dbReference type="AlphaFoldDB" id="A0A1B2EQZ3"/>
<dbReference type="GO" id="GO:0004803">
    <property type="term" value="F:transposase activity"/>
    <property type="evidence" value="ECO:0007669"/>
    <property type="project" value="InterPro"/>
</dbReference>
<dbReference type="KEGG" id="moc:BB934_29170"/>
<dbReference type="PANTHER" id="PTHR33055">
    <property type="entry name" value="TRANSPOSASE FOR INSERTION SEQUENCE ELEMENT IS1111A"/>
    <property type="match status" value="1"/>
</dbReference>
<dbReference type="OrthoDB" id="5289737at2"/>
<dbReference type="RefSeq" id="WP_099513489.1">
    <property type="nucleotide sequence ID" value="NZ_CP016617.1"/>
</dbReference>
<dbReference type="Pfam" id="PF01548">
    <property type="entry name" value="DEDD_Tnp_IS110"/>
    <property type="match status" value="1"/>
</dbReference>
<evidence type="ECO:0000259" key="1">
    <source>
        <dbReference type="Pfam" id="PF01548"/>
    </source>
</evidence>
<organism evidence="3">
    <name type="scientific">Microvirga ossetica</name>
    <dbReference type="NCBI Taxonomy" id="1882682"/>
    <lineage>
        <taxon>Bacteria</taxon>
        <taxon>Pseudomonadati</taxon>
        <taxon>Pseudomonadota</taxon>
        <taxon>Alphaproteobacteria</taxon>
        <taxon>Hyphomicrobiales</taxon>
        <taxon>Methylobacteriaceae</taxon>
        <taxon>Microvirga</taxon>
    </lineage>
</organism>
<reference evidence="3" key="1">
    <citation type="submission" date="2016-07" db="EMBL/GenBank/DDBJ databases">
        <title>Microvirga ossetica sp. nov. a new species of rhizobia isolated from root nodules of the legume species Vicia alpestris Steven originated from North Ossetia region in the Caucasus.</title>
        <authorList>
            <person name="Safronova V.I."/>
            <person name="Kuznetsova I.G."/>
            <person name="Sazanova A.L."/>
            <person name="Belimov A."/>
            <person name="Andronov E."/>
            <person name="Osledkin Y.S."/>
            <person name="Onishchuk O.P."/>
            <person name="Kurchak O.N."/>
            <person name="Shaposhnikov A.I."/>
            <person name="Willems A."/>
            <person name="Tikhonovich I.A."/>
        </authorList>
    </citation>
    <scope>NUCLEOTIDE SEQUENCE [LARGE SCALE GENOMIC DNA]</scope>
    <source>
        <strain evidence="3">V5/3M</strain>
        <plasmid evidence="3">unnamed1</plasmid>
    </source>
</reference>
<sequence length="350" mass="38599">MPTAPLPPIATLGIDIGKNSFHVVGLDIRGVIVLRQKLSPGQVEARLANMAACLIGMEACVGAHHLSRQLLALGHDVKLMPAQFVSPFRKSHKNDFRDAEAIAEAVQRPTMRFVPTKSVEQLDLQALHRVRARLVSQRTAVLNQIRAFLLERGIPVRQRLRSLRQALPDILAQRTDVLTPRMTHLIEGLMQDWQHLDECIDAVTGEIEALVAADEACQRLMSVPGVGPIIASAMVATIGNGAAFQRGRDFGAWLGLVPRQISTGDRTVLGRLSKRGNTYLRSLLVQAARVLLLWPAKWRQHSFGEWLIAASMRLHHNVLAAALANKLARIAWSVLSQNRTYEPRTAAVMG</sequence>
<dbReference type="InterPro" id="IPR002525">
    <property type="entry name" value="Transp_IS110-like_N"/>
</dbReference>
<dbReference type="GO" id="GO:0003677">
    <property type="term" value="F:DNA binding"/>
    <property type="evidence" value="ECO:0007669"/>
    <property type="project" value="InterPro"/>
</dbReference>
<geneLocation type="plasmid" evidence="3">
    <name>unnamed1</name>
</geneLocation>
<dbReference type="InterPro" id="IPR003346">
    <property type="entry name" value="Transposase_20"/>
</dbReference>
<dbReference type="GO" id="GO:0006313">
    <property type="term" value="P:DNA transposition"/>
    <property type="evidence" value="ECO:0007669"/>
    <property type="project" value="InterPro"/>
</dbReference>
<keyword evidence="3" id="KW-0614">Plasmid</keyword>
<protein>
    <submittedName>
        <fullName evidence="3">Transposase</fullName>
    </submittedName>
</protein>
<proteinExistence type="predicted"/>
<feature type="domain" description="Transposase IS116/IS110/IS902 C-terminal" evidence="2">
    <location>
        <begin position="217"/>
        <end position="299"/>
    </location>
</feature>
<name>A0A1B2EQZ3_9HYPH</name>
<dbReference type="NCBIfam" id="NF033542">
    <property type="entry name" value="transpos_IS110"/>
    <property type="match status" value="1"/>
</dbReference>
<evidence type="ECO:0000313" key="3">
    <source>
        <dbReference type="EMBL" id="ANY82380.1"/>
    </source>
</evidence>
<evidence type="ECO:0000259" key="2">
    <source>
        <dbReference type="Pfam" id="PF02371"/>
    </source>
</evidence>
<gene>
    <name evidence="3" type="ORF">BB934_29170</name>
</gene>
<accession>A0A1B2EQZ3</accession>
<dbReference type="Pfam" id="PF02371">
    <property type="entry name" value="Transposase_20"/>
    <property type="match status" value="1"/>
</dbReference>
<feature type="domain" description="Transposase IS110-like N-terminal" evidence="1">
    <location>
        <begin position="12"/>
        <end position="150"/>
    </location>
</feature>
<dbReference type="PANTHER" id="PTHR33055:SF3">
    <property type="entry name" value="PUTATIVE TRANSPOSASE FOR IS117-RELATED"/>
    <property type="match status" value="1"/>
</dbReference>